<protein>
    <submittedName>
        <fullName evidence="3">Uncharacterized protein</fullName>
    </submittedName>
</protein>
<gene>
    <name evidence="3" type="ORF">PCOR1329_LOCUS77007</name>
</gene>
<feature type="region of interest" description="Disordered" evidence="2">
    <location>
        <begin position="78"/>
        <end position="149"/>
    </location>
</feature>
<proteinExistence type="predicted"/>
<keyword evidence="4" id="KW-1185">Reference proteome</keyword>
<sequence>MAVLGGCAEELKRSFACHGAAVRGALEQLAARLEGLEREHEERLVLALGGSSPRGAPAAPAESEARVARDLGSVVSIVPESPSHGPQPRVLPPRALFRGAGGAGPPLGASLAGDAWGSRQPSAISEEKPAATAPQRGASRRTPRFDRESGVSSVFKRSIISGSMWNQRLKGRNQQVFVDANKLLEAAKHRAWSGNCDTTSDLYRDEGTAQWLVQHPAFNLVQFLAVALNTAWIGIETDYNNKDSGTQL</sequence>
<feature type="compositionally biased region" description="Low complexity" evidence="2">
    <location>
        <begin position="106"/>
        <end position="115"/>
    </location>
</feature>
<reference evidence="3" key="1">
    <citation type="submission" date="2023-10" db="EMBL/GenBank/DDBJ databases">
        <authorList>
            <person name="Chen Y."/>
            <person name="Shah S."/>
            <person name="Dougan E. K."/>
            <person name="Thang M."/>
            <person name="Chan C."/>
        </authorList>
    </citation>
    <scope>NUCLEOTIDE SEQUENCE [LARGE SCALE GENOMIC DNA]</scope>
</reference>
<evidence type="ECO:0000313" key="4">
    <source>
        <dbReference type="Proteomes" id="UP001189429"/>
    </source>
</evidence>
<organism evidence="3 4">
    <name type="scientific">Prorocentrum cordatum</name>
    <dbReference type="NCBI Taxonomy" id="2364126"/>
    <lineage>
        <taxon>Eukaryota</taxon>
        <taxon>Sar</taxon>
        <taxon>Alveolata</taxon>
        <taxon>Dinophyceae</taxon>
        <taxon>Prorocentrales</taxon>
        <taxon>Prorocentraceae</taxon>
        <taxon>Prorocentrum</taxon>
    </lineage>
</organism>
<keyword evidence="1" id="KW-0175">Coiled coil</keyword>
<evidence type="ECO:0000256" key="2">
    <source>
        <dbReference type="SAM" id="MobiDB-lite"/>
    </source>
</evidence>
<evidence type="ECO:0000313" key="3">
    <source>
        <dbReference type="EMBL" id="CAK0899512.1"/>
    </source>
</evidence>
<dbReference type="EMBL" id="CAUYUJ010020616">
    <property type="protein sequence ID" value="CAK0899512.1"/>
    <property type="molecule type" value="Genomic_DNA"/>
</dbReference>
<comment type="caution">
    <text evidence="3">The sequence shown here is derived from an EMBL/GenBank/DDBJ whole genome shotgun (WGS) entry which is preliminary data.</text>
</comment>
<evidence type="ECO:0000256" key="1">
    <source>
        <dbReference type="SAM" id="Coils"/>
    </source>
</evidence>
<dbReference type="Proteomes" id="UP001189429">
    <property type="component" value="Unassembled WGS sequence"/>
</dbReference>
<accession>A0ABN9XMM7</accession>
<name>A0ABN9XMM7_9DINO</name>
<feature type="coiled-coil region" evidence="1">
    <location>
        <begin position="19"/>
        <end position="46"/>
    </location>
</feature>